<dbReference type="CDD" id="cd07377">
    <property type="entry name" value="WHTH_GntR"/>
    <property type="match status" value="1"/>
</dbReference>
<accession>A0A1W1UFJ9</accession>
<dbReference type="Pfam" id="PF07702">
    <property type="entry name" value="UTRA"/>
    <property type="match status" value="1"/>
</dbReference>
<dbReference type="InterPro" id="IPR036390">
    <property type="entry name" value="WH_DNA-bd_sf"/>
</dbReference>
<dbReference type="SUPFAM" id="SSF46785">
    <property type="entry name" value="Winged helix' DNA-binding domain"/>
    <property type="match status" value="1"/>
</dbReference>
<dbReference type="Gene3D" id="3.40.1410.10">
    <property type="entry name" value="Chorismate lyase-like"/>
    <property type="match status" value="1"/>
</dbReference>
<keyword evidence="6" id="KW-1185">Reference proteome</keyword>
<evidence type="ECO:0000259" key="4">
    <source>
        <dbReference type="PROSITE" id="PS50949"/>
    </source>
</evidence>
<evidence type="ECO:0000256" key="3">
    <source>
        <dbReference type="ARBA" id="ARBA00023163"/>
    </source>
</evidence>
<name>A0A1W1UFJ9_9DEIO</name>
<dbReference type="Pfam" id="PF00392">
    <property type="entry name" value="GntR"/>
    <property type="match status" value="1"/>
</dbReference>
<dbReference type="PROSITE" id="PS50949">
    <property type="entry name" value="HTH_GNTR"/>
    <property type="match status" value="1"/>
</dbReference>
<feature type="domain" description="HTH gntR-type" evidence="4">
    <location>
        <begin position="22"/>
        <end position="90"/>
    </location>
</feature>
<dbReference type="PANTHER" id="PTHR44846:SF1">
    <property type="entry name" value="MANNOSYL-D-GLYCERATE TRANSPORT_METABOLISM SYSTEM REPRESSOR MNGR-RELATED"/>
    <property type="match status" value="1"/>
</dbReference>
<protein>
    <submittedName>
        <fullName evidence="5">Transcriptional regulator, GntR family</fullName>
    </submittedName>
</protein>
<evidence type="ECO:0000313" key="6">
    <source>
        <dbReference type="Proteomes" id="UP000192582"/>
    </source>
</evidence>
<dbReference type="AlphaFoldDB" id="A0A1W1UFJ9"/>
<keyword evidence="1" id="KW-0805">Transcription regulation</keyword>
<dbReference type="InterPro" id="IPR000524">
    <property type="entry name" value="Tscrpt_reg_HTH_GntR"/>
</dbReference>
<keyword evidence="2" id="KW-0238">DNA-binding</keyword>
<dbReference type="InterPro" id="IPR011663">
    <property type="entry name" value="UTRA"/>
</dbReference>
<dbReference type="InterPro" id="IPR036388">
    <property type="entry name" value="WH-like_DNA-bd_sf"/>
</dbReference>
<dbReference type="OrthoDB" id="9815017at2"/>
<gene>
    <name evidence="5" type="ORF">SAMN00790413_05341</name>
</gene>
<dbReference type="FunFam" id="1.10.10.10:FF:000079">
    <property type="entry name" value="GntR family transcriptional regulator"/>
    <property type="match status" value="1"/>
</dbReference>
<dbReference type="GO" id="GO:0045892">
    <property type="term" value="P:negative regulation of DNA-templated transcription"/>
    <property type="evidence" value="ECO:0007669"/>
    <property type="project" value="TreeGrafter"/>
</dbReference>
<dbReference type="SMART" id="SM00345">
    <property type="entry name" value="HTH_GNTR"/>
    <property type="match status" value="1"/>
</dbReference>
<dbReference type="Gene3D" id="1.10.10.10">
    <property type="entry name" value="Winged helix-like DNA-binding domain superfamily/Winged helix DNA-binding domain"/>
    <property type="match status" value="1"/>
</dbReference>
<dbReference type="GO" id="GO:0003677">
    <property type="term" value="F:DNA binding"/>
    <property type="evidence" value="ECO:0007669"/>
    <property type="project" value="UniProtKB-KW"/>
</dbReference>
<dbReference type="RefSeq" id="WP_084045580.1">
    <property type="nucleotide sequence ID" value="NZ_FWWU01000004.1"/>
</dbReference>
<evidence type="ECO:0000256" key="2">
    <source>
        <dbReference type="ARBA" id="ARBA00023125"/>
    </source>
</evidence>
<dbReference type="InterPro" id="IPR050679">
    <property type="entry name" value="Bact_HTH_transcr_reg"/>
</dbReference>
<dbReference type="PANTHER" id="PTHR44846">
    <property type="entry name" value="MANNOSYL-D-GLYCERATE TRANSPORT/METABOLISM SYSTEM REPRESSOR MNGR-RELATED"/>
    <property type="match status" value="1"/>
</dbReference>
<dbReference type="InterPro" id="IPR028978">
    <property type="entry name" value="Chorismate_lyase_/UTRA_dom_sf"/>
</dbReference>
<dbReference type="EMBL" id="FWWU01000004">
    <property type="protein sequence ID" value="SMB79856.1"/>
    <property type="molecule type" value="Genomic_DNA"/>
</dbReference>
<dbReference type="STRING" id="695939.SAMN00790413_05341"/>
<reference evidence="5 6" key="1">
    <citation type="submission" date="2017-04" db="EMBL/GenBank/DDBJ databases">
        <authorList>
            <person name="Afonso C.L."/>
            <person name="Miller P.J."/>
            <person name="Scott M.A."/>
            <person name="Spackman E."/>
            <person name="Goraichik I."/>
            <person name="Dimitrov K.M."/>
            <person name="Suarez D.L."/>
            <person name="Swayne D.E."/>
        </authorList>
    </citation>
    <scope>NUCLEOTIDE SEQUENCE [LARGE SCALE GENOMIC DNA]</scope>
    <source>
        <strain evidence="5 6">KR-140</strain>
    </source>
</reference>
<dbReference type="Proteomes" id="UP000192582">
    <property type="component" value="Unassembled WGS sequence"/>
</dbReference>
<dbReference type="PRINTS" id="PR00035">
    <property type="entry name" value="HTHGNTR"/>
</dbReference>
<dbReference type="GO" id="GO:0003700">
    <property type="term" value="F:DNA-binding transcription factor activity"/>
    <property type="evidence" value="ECO:0007669"/>
    <property type="project" value="InterPro"/>
</dbReference>
<dbReference type="SMART" id="SM00866">
    <property type="entry name" value="UTRA"/>
    <property type="match status" value="1"/>
</dbReference>
<dbReference type="SUPFAM" id="SSF64288">
    <property type="entry name" value="Chorismate lyase-like"/>
    <property type="match status" value="1"/>
</dbReference>
<sequence>MTSSPSLSPLPWVFALDPGSATPVYLQVAQGLTSRIESGVLEGGAALPSERELAAELGVSRVTVRQALTLLAQQGTVTRRHGSGTFVNPPARERAERPLGQLTGFSEDVRSRGQVPGARVLGFECTRPTPQETMTLALSPSEKVYRVRRLRTADGEPLAVEESVLPAARLGPLNEREVTDTSLYALLAARDLSPVRAVRHLRAVNAAGQLAGWLGVPVGAALLATERVSWTAGGHPIEHAHAHYRGDRYDFVMELQAGEDA</sequence>
<evidence type="ECO:0000256" key="1">
    <source>
        <dbReference type="ARBA" id="ARBA00023015"/>
    </source>
</evidence>
<organism evidence="5 6">
    <name type="scientific">Deinococcus hopiensis KR-140</name>
    <dbReference type="NCBI Taxonomy" id="695939"/>
    <lineage>
        <taxon>Bacteria</taxon>
        <taxon>Thermotogati</taxon>
        <taxon>Deinococcota</taxon>
        <taxon>Deinococci</taxon>
        <taxon>Deinococcales</taxon>
        <taxon>Deinococcaceae</taxon>
        <taxon>Deinococcus</taxon>
    </lineage>
</organism>
<proteinExistence type="predicted"/>
<evidence type="ECO:0000313" key="5">
    <source>
        <dbReference type="EMBL" id="SMB79856.1"/>
    </source>
</evidence>
<keyword evidence="3" id="KW-0804">Transcription</keyword>